<keyword evidence="1" id="KW-0732">Signal</keyword>
<comment type="caution">
    <text evidence="2">The sequence shown here is derived from an EMBL/GenBank/DDBJ whole genome shotgun (WGS) entry which is preliminary data.</text>
</comment>
<evidence type="ECO:0000313" key="2">
    <source>
        <dbReference type="EMBL" id="CAL4079617.1"/>
    </source>
</evidence>
<proteinExistence type="predicted"/>
<organism evidence="2 3">
    <name type="scientific">Meganyctiphanes norvegica</name>
    <name type="common">Northern krill</name>
    <name type="synonym">Thysanopoda norvegica</name>
    <dbReference type="NCBI Taxonomy" id="48144"/>
    <lineage>
        <taxon>Eukaryota</taxon>
        <taxon>Metazoa</taxon>
        <taxon>Ecdysozoa</taxon>
        <taxon>Arthropoda</taxon>
        <taxon>Crustacea</taxon>
        <taxon>Multicrustacea</taxon>
        <taxon>Malacostraca</taxon>
        <taxon>Eumalacostraca</taxon>
        <taxon>Eucarida</taxon>
        <taxon>Euphausiacea</taxon>
        <taxon>Euphausiidae</taxon>
        <taxon>Meganyctiphanes</taxon>
    </lineage>
</organism>
<gene>
    <name evidence="2" type="ORF">MNOR_LOCUS11069</name>
</gene>
<accession>A0AAV2QEU4</accession>
<dbReference type="Proteomes" id="UP001497623">
    <property type="component" value="Unassembled WGS sequence"/>
</dbReference>
<reference evidence="2 3" key="1">
    <citation type="submission" date="2024-05" db="EMBL/GenBank/DDBJ databases">
        <authorList>
            <person name="Wallberg A."/>
        </authorList>
    </citation>
    <scope>NUCLEOTIDE SEQUENCE [LARGE SCALE GENOMIC DNA]</scope>
</reference>
<keyword evidence="3" id="KW-1185">Reference proteome</keyword>
<name>A0AAV2QEU4_MEGNR</name>
<sequence length="171" mass="19455">MRNRWILWVLVLVITTVAATTASSDTDESLSQGLDPGGLSLTDTDAIRISEEKVFDHLESREERMKICAPTPKCIRAGGYCVRFRSECNGLVDPRSCKRERVPLARGGKRRRCKCCIPDITTDDSTTYRTLWPIYNMTREGKTTDMTTEDTTTYSTSWYFGSWSIPVKRQP</sequence>
<evidence type="ECO:0000256" key="1">
    <source>
        <dbReference type="SAM" id="SignalP"/>
    </source>
</evidence>
<evidence type="ECO:0000313" key="3">
    <source>
        <dbReference type="Proteomes" id="UP001497623"/>
    </source>
</evidence>
<dbReference type="EMBL" id="CAXKWB010005737">
    <property type="protein sequence ID" value="CAL4079617.1"/>
    <property type="molecule type" value="Genomic_DNA"/>
</dbReference>
<protein>
    <submittedName>
        <fullName evidence="2">Uncharacterized protein</fullName>
    </submittedName>
</protein>
<feature type="chain" id="PRO_5043785803" evidence="1">
    <location>
        <begin position="20"/>
        <end position="171"/>
    </location>
</feature>
<dbReference type="AlphaFoldDB" id="A0AAV2QEU4"/>
<feature type="signal peptide" evidence="1">
    <location>
        <begin position="1"/>
        <end position="19"/>
    </location>
</feature>